<accession>A0A2W5T0E8</accession>
<sequence>MKNLVTLVVACLAVPAFAADKIITVSFDSIVAMESKSGERIDPKLFKFGPEVAGAEQDTSAASSNGFGKSKEEACKWALLSSLLKFQAQAKQKNKKVVGLRTYAGATEGAKADSLVCLAGAMVVRSTVKAGYK</sequence>
<feature type="signal peptide" evidence="1">
    <location>
        <begin position="1"/>
        <end position="18"/>
    </location>
</feature>
<feature type="chain" id="PRO_5015909638" description="Excinuclease ATPase subunit" evidence="1">
    <location>
        <begin position="19"/>
        <end position="133"/>
    </location>
</feature>
<dbReference type="Proteomes" id="UP000249061">
    <property type="component" value="Unassembled WGS sequence"/>
</dbReference>
<evidence type="ECO:0000256" key="1">
    <source>
        <dbReference type="SAM" id="SignalP"/>
    </source>
</evidence>
<organism evidence="2 3">
    <name type="scientific">Archangium gephyra</name>
    <dbReference type="NCBI Taxonomy" id="48"/>
    <lineage>
        <taxon>Bacteria</taxon>
        <taxon>Pseudomonadati</taxon>
        <taxon>Myxococcota</taxon>
        <taxon>Myxococcia</taxon>
        <taxon>Myxococcales</taxon>
        <taxon>Cystobacterineae</taxon>
        <taxon>Archangiaceae</taxon>
        <taxon>Archangium</taxon>
    </lineage>
</organism>
<dbReference type="AlphaFoldDB" id="A0A2W5T0E8"/>
<keyword evidence="1" id="KW-0732">Signal</keyword>
<dbReference type="EMBL" id="QFQP01000045">
    <property type="protein sequence ID" value="PZR05366.1"/>
    <property type="molecule type" value="Genomic_DNA"/>
</dbReference>
<comment type="caution">
    <text evidence="2">The sequence shown here is derived from an EMBL/GenBank/DDBJ whole genome shotgun (WGS) entry which is preliminary data.</text>
</comment>
<gene>
    <name evidence="2" type="ORF">DI536_32345</name>
</gene>
<reference evidence="2 3" key="1">
    <citation type="submission" date="2017-08" db="EMBL/GenBank/DDBJ databases">
        <title>Infants hospitalized years apart are colonized by the same room-sourced microbial strains.</title>
        <authorList>
            <person name="Brooks B."/>
            <person name="Olm M.R."/>
            <person name="Firek B.A."/>
            <person name="Baker R."/>
            <person name="Thomas B.C."/>
            <person name="Morowitz M.J."/>
            <person name="Banfield J.F."/>
        </authorList>
    </citation>
    <scope>NUCLEOTIDE SEQUENCE [LARGE SCALE GENOMIC DNA]</scope>
    <source>
        <strain evidence="2">S2_003_000_R2_14</strain>
    </source>
</reference>
<evidence type="ECO:0008006" key="4">
    <source>
        <dbReference type="Google" id="ProtNLM"/>
    </source>
</evidence>
<proteinExistence type="predicted"/>
<evidence type="ECO:0000313" key="2">
    <source>
        <dbReference type="EMBL" id="PZR05366.1"/>
    </source>
</evidence>
<protein>
    <recommendedName>
        <fullName evidence="4">Excinuclease ATPase subunit</fullName>
    </recommendedName>
</protein>
<name>A0A2W5T0E8_9BACT</name>
<evidence type="ECO:0000313" key="3">
    <source>
        <dbReference type="Proteomes" id="UP000249061"/>
    </source>
</evidence>